<evidence type="ECO:0000256" key="1">
    <source>
        <dbReference type="SAM" id="MobiDB-lite"/>
    </source>
</evidence>
<accession>A0A167LSZ4</accession>
<feature type="compositionally biased region" description="Polar residues" evidence="1">
    <location>
        <begin position="92"/>
        <end position="118"/>
    </location>
</feature>
<dbReference type="AlphaFoldDB" id="A0A167LSZ4"/>
<feature type="region of interest" description="Disordered" evidence="1">
    <location>
        <begin position="1"/>
        <end position="121"/>
    </location>
</feature>
<organism evidence="2 3">
    <name type="scientific">Niveomyces insectorum RCEF 264</name>
    <dbReference type="NCBI Taxonomy" id="1081102"/>
    <lineage>
        <taxon>Eukaryota</taxon>
        <taxon>Fungi</taxon>
        <taxon>Dikarya</taxon>
        <taxon>Ascomycota</taxon>
        <taxon>Pezizomycotina</taxon>
        <taxon>Sordariomycetes</taxon>
        <taxon>Hypocreomycetidae</taxon>
        <taxon>Hypocreales</taxon>
        <taxon>Cordycipitaceae</taxon>
        <taxon>Niveomyces</taxon>
    </lineage>
</organism>
<sequence length="136" mass="14188">MSGTPRSSRYAGRVGGAQPATQSPPRYREPSTRRGDVGRQTSSNNYNSNLALVRGSGRGSVHNSSRTVVPSSGGAVVPSSSRAVVPSLSRTAVPNSNRVVDGHSGSNNDLHNGRQNGSRGRPNIVINIMINGRGLV</sequence>
<reference evidence="2 3" key="1">
    <citation type="journal article" date="2016" name="Genome Biol. Evol.">
        <title>Divergent and convergent evolution of fungal pathogenicity.</title>
        <authorList>
            <person name="Shang Y."/>
            <person name="Xiao G."/>
            <person name="Zheng P."/>
            <person name="Cen K."/>
            <person name="Zhan S."/>
            <person name="Wang C."/>
        </authorList>
    </citation>
    <scope>NUCLEOTIDE SEQUENCE [LARGE SCALE GENOMIC DNA]</scope>
    <source>
        <strain evidence="2 3">RCEF 264</strain>
    </source>
</reference>
<feature type="compositionally biased region" description="Low complexity" evidence="1">
    <location>
        <begin position="68"/>
        <end position="90"/>
    </location>
</feature>
<comment type="caution">
    <text evidence="2">The sequence shown here is derived from an EMBL/GenBank/DDBJ whole genome shotgun (WGS) entry which is preliminary data.</text>
</comment>
<proteinExistence type="predicted"/>
<feature type="compositionally biased region" description="Polar residues" evidence="1">
    <location>
        <begin position="39"/>
        <end position="50"/>
    </location>
</feature>
<dbReference type="Proteomes" id="UP000076874">
    <property type="component" value="Unassembled WGS sequence"/>
</dbReference>
<dbReference type="EMBL" id="AZHD01000029">
    <property type="protein sequence ID" value="OAA53464.1"/>
    <property type="molecule type" value="Genomic_DNA"/>
</dbReference>
<protein>
    <submittedName>
        <fullName evidence="2">Uncharacterized protein</fullName>
    </submittedName>
</protein>
<evidence type="ECO:0000313" key="3">
    <source>
        <dbReference type="Proteomes" id="UP000076874"/>
    </source>
</evidence>
<name>A0A167LSZ4_9HYPO</name>
<feature type="compositionally biased region" description="Basic and acidic residues" evidence="1">
    <location>
        <begin position="26"/>
        <end position="37"/>
    </location>
</feature>
<keyword evidence="3" id="KW-1185">Reference proteome</keyword>
<evidence type="ECO:0000313" key="2">
    <source>
        <dbReference type="EMBL" id="OAA53464.1"/>
    </source>
</evidence>
<gene>
    <name evidence="2" type="ORF">SPI_09392</name>
</gene>